<keyword evidence="4" id="KW-1185">Reference proteome</keyword>
<dbReference type="RefSeq" id="WP_245762439.1">
    <property type="nucleotide sequence ID" value="NZ_FOVM01000003.1"/>
</dbReference>
<dbReference type="EMBL" id="FOVM01000003">
    <property type="protein sequence ID" value="SFN62462.1"/>
    <property type="molecule type" value="Genomic_DNA"/>
</dbReference>
<feature type="region of interest" description="Disordered" evidence="1">
    <location>
        <begin position="1"/>
        <end position="24"/>
    </location>
</feature>
<dbReference type="Proteomes" id="UP000198867">
    <property type="component" value="Unassembled WGS sequence"/>
</dbReference>
<protein>
    <submittedName>
        <fullName evidence="3">Uncharacterized protein</fullName>
    </submittedName>
</protein>
<keyword evidence="2" id="KW-1133">Transmembrane helix</keyword>
<feature type="transmembrane region" description="Helical" evidence="2">
    <location>
        <begin position="41"/>
        <end position="59"/>
    </location>
</feature>
<accession>A0A1I5AJA3</accession>
<dbReference type="STRING" id="995034.SAMN05216219_1500"/>
<evidence type="ECO:0000256" key="2">
    <source>
        <dbReference type="SAM" id="Phobius"/>
    </source>
</evidence>
<gene>
    <name evidence="3" type="ORF">SAMN05216219_1500</name>
</gene>
<reference evidence="4" key="1">
    <citation type="submission" date="2016-10" db="EMBL/GenBank/DDBJ databases">
        <authorList>
            <person name="Varghese N."/>
            <person name="Submissions S."/>
        </authorList>
    </citation>
    <scope>NUCLEOTIDE SEQUENCE [LARGE SCALE GENOMIC DNA]</scope>
    <source>
        <strain evidence="4">CGMCC 1.11101</strain>
    </source>
</reference>
<proteinExistence type="predicted"/>
<feature type="transmembrane region" description="Helical" evidence="2">
    <location>
        <begin position="180"/>
        <end position="201"/>
    </location>
</feature>
<feature type="transmembrane region" description="Helical" evidence="2">
    <location>
        <begin position="102"/>
        <end position="124"/>
    </location>
</feature>
<evidence type="ECO:0000256" key="1">
    <source>
        <dbReference type="SAM" id="MobiDB-lite"/>
    </source>
</evidence>
<keyword evidence="2" id="KW-0472">Membrane</keyword>
<sequence length="259" mass="26603">MNVHGKTPHRAGLTADGSGGRVASAQDSRARSVLRRVPPGAAVRTVVAVFGVLAAGAGVEHGIGEILQGSVASDGPFIRSWPDTEAFDVLGGEPALTVLPTMLLSGIVTVIVASGLGIWAIIGVHRRYGGLVLIGLSLLLLLVGGGFGPPLLAIILGLGGTWLTVPSQPPRAGSRAFARVWPWALGAGVVGYLGLVPGMLILNTMWGEQPTSLTYALMMLAFGGVILAVLAARTGDRLLAWSGVAQSDADRGVRKGRTR</sequence>
<organism evidence="3 4">
    <name type="scientific">Mycetocola miduiensis</name>
    <dbReference type="NCBI Taxonomy" id="995034"/>
    <lineage>
        <taxon>Bacteria</taxon>
        <taxon>Bacillati</taxon>
        <taxon>Actinomycetota</taxon>
        <taxon>Actinomycetes</taxon>
        <taxon>Micrococcales</taxon>
        <taxon>Microbacteriaceae</taxon>
        <taxon>Mycetocola</taxon>
    </lineage>
</organism>
<evidence type="ECO:0000313" key="4">
    <source>
        <dbReference type="Proteomes" id="UP000198867"/>
    </source>
</evidence>
<evidence type="ECO:0000313" key="3">
    <source>
        <dbReference type="EMBL" id="SFN62462.1"/>
    </source>
</evidence>
<keyword evidence="2" id="KW-0812">Transmembrane</keyword>
<dbReference type="AlphaFoldDB" id="A0A1I5AJA3"/>
<name>A0A1I5AJA3_9MICO</name>
<feature type="transmembrane region" description="Helical" evidence="2">
    <location>
        <begin position="131"/>
        <end position="160"/>
    </location>
</feature>
<feature type="transmembrane region" description="Helical" evidence="2">
    <location>
        <begin position="213"/>
        <end position="232"/>
    </location>
</feature>